<dbReference type="Proteomes" id="UP000527616">
    <property type="component" value="Unassembled WGS sequence"/>
</dbReference>
<reference evidence="4 5" key="1">
    <citation type="submission" date="2020-07" db="EMBL/GenBank/DDBJ databases">
        <title>Sequencing the genomes of 1000 actinobacteria strains.</title>
        <authorList>
            <person name="Klenk H.-P."/>
        </authorList>
    </citation>
    <scope>NUCLEOTIDE SEQUENCE [LARGE SCALE GENOMIC DNA]</scope>
    <source>
        <strain evidence="4 5">DSM 103164</strain>
    </source>
</reference>
<comment type="caution">
    <text evidence="4">The sequence shown here is derived from an EMBL/GenBank/DDBJ whole genome shotgun (WGS) entry which is preliminary data.</text>
</comment>
<keyword evidence="1" id="KW-0560">Oxidoreductase</keyword>
<proteinExistence type="predicted"/>
<dbReference type="SUPFAM" id="SSF55347">
    <property type="entry name" value="Glyceraldehyde-3-phosphate dehydrogenase-like, C-terminal domain"/>
    <property type="match status" value="1"/>
</dbReference>
<evidence type="ECO:0000256" key="1">
    <source>
        <dbReference type="ARBA" id="ARBA00023002"/>
    </source>
</evidence>
<name>A0A7Z0IJV0_9ACTN</name>
<dbReference type="GO" id="GO:0016491">
    <property type="term" value="F:oxidoreductase activity"/>
    <property type="evidence" value="ECO:0007669"/>
    <property type="project" value="UniProtKB-KW"/>
</dbReference>
<accession>A0A7Z0IJV0</accession>
<feature type="domain" description="Gfo/Idh/MocA-like oxidoreductase N-terminal" evidence="3">
    <location>
        <begin position="8"/>
        <end position="123"/>
    </location>
</feature>
<dbReference type="Gene3D" id="3.30.360.10">
    <property type="entry name" value="Dihydrodipicolinate Reductase, domain 2"/>
    <property type="match status" value="1"/>
</dbReference>
<dbReference type="SUPFAM" id="SSF51735">
    <property type="entry name" value="NAD(P)-binding Rossmann-fold domains"/>
    <property type="match status" value="1"/>
</dbReference>
<dbReference type="RefSeq" id="WP_179443856.1">
    <property type="nucleotide sequence ID" value="NZ_JACBZS010000001.1"/>
</dbReference>
<dbReference type="PANTHER" id="PTHR43818:SF11">
    <property type="entry name" value="BCDNA.GH03377"/>
    <property type="match status" value="1"/>
</dbReference>
<dbReference type="InterPro" id="IPR036291">
    <property type="entry name" value="NAD(P)-bd_dom_sf"/>
</dbReference>
<evidence type="ECO:0000259" key="3">
    <source>
        <dbReference type="Pfam" id="PF01408"/>
    </source>
</evidence>
<dbReference type="AlphaFoldDB" id="A0A7Z0IJV0"/>
<evidence type="ECO:0000256" key="2">
    <source>
        <dbReference type="SAM" id="MobiDB-lite"/>
    </source>
</evidence>
<dbReference type="InterPro" id="IPR000683">
    <property type="entry name" value="Gfo/Idh/MocA-like_OxRdtase_N"/>
</dbReference>
<dbReference type="Pfam" id="PF01408">
    <property type="entry name" value="GFO_IDH_MocA"/>
    <property type="match status" value="1"/>
</dbReference>
<dbReference type="Gene3D" id="3.40.50.720">
    <property type="entry name" value="NAD(P)-binding Rossmann-like Domain"/>
    <property type="match status" value="1"/>
</dbReference>
<organism evidence="4 5">
    <name type="scientific">Naumannella cuiyingiana</name>
    <dbReference type="NCBI Taxonomy" id="1347891"/>
    <lineage>
        <taxon>Bacteria</taxon>
        <taxon>Bacillati</taxon>
        <taxon>Actinomycetota</taxon>
        <taxon>Actinomycetes</taxon>
        <taxon>Propionibacteriales</taxon>
        <taxon>Propionibacteriaceae</taxon>
        <taxon>Naumannella</taxon>
    </lineage>
</organism>
<protein>
    <submittedName>
        <fullName evidence="4">Putative dehydrogenase</fullName>
    </submittedName>
</protein>
<evidence type="ECO:0000313" key="5">
    <source>
        <dbReference type="Proteomes" id="UP000527616"/>
    </source>
</evidence>
<gene>
    <name evidence="4" type="ORF">GGQ54_000391</name>
</gene>
<evidence type="ECO:0000313" key="4">
    <source>
        <dbReference type="EMBL" id="NYI69831.1"/>
    </source>
</evidence>
<dbReference type="InterPro" id="IPR050463">
    <property type="entry name" value="Gfo/Idh/MocA_oxidrdct_glycsds"/>
</dbReference>
<keyword evidence="5" id="KW-1185">Reference proteome</keyword>
<feature type="region of interest" description="Disordered" evidence="2">
    <location>
        <begin position="46"/>
        <end position="68"/>
    </location>
</feature>
<dbReference type="PANTHER" id="PTHR43818">
    <property type="entry name" value="BCDNA.GH03377"/>
    <property type="match status" value="1"/>
</dbReference>
<sequence length="363" mass="37181">MTPPPPPRIGIVGASRGHGWGYRAHLPAIAALADAGLPAPVVTAVSTTRPESAREAAADTGATGHTSAEELAADPAVEVVVITVKVPAHDQLVRTALAAGKHVLCEWPLALDAREAAELEALTRPDRRGFVGLQGRHDPVIVSARRLLASGELGEIQTVLARSSRGSGLAALDQPRRYTLDRASGAGNREVHTGHFADLVDQVVGGITPVGGAAVVHRPRVAVEGIGPVAASAPDTLAGTFRTPTGLGAIVTFDGDPDPRSTLTVHTDGGVLELTTPGVDEPGGAGQPQFSRWSGRLIRRGRPAQPLAAADPLAGLAVPTEARHVAAQYLALTADLTDGGSRVATFADAVRLHGLIESLAPGA</sequence>
<dbReference type="GO" id="GO:0000166">
    <property type="term" value="F:nucleotide binding"/>
    <property type="evidence" value="ECO:0007669"/>
    <property type="project" value="InterPro"/>
</dbReference>
<dbReference type="EMBL" id="JACBZS010000001">
    <property type="protein sequence ID" value="NYI69831.1"/>
    <property type="molecule type" value="Genomic_DNA"/>
</dbReference>